<sequence length="268" mass="30862">MQRFVHVFIHGCIILVILLHFPEIGNSEAALPKLNENELYISFLNLPDGEATLIQTPKEENFLINTGSKKSRSDLWKQLNQLNVHQLDGLILTKQTSDYCGNIKQVLDQYHVKNIYVGDAKRNFIEHVDRNISQTTWYTDDHTQLTKELKIHVLQTNALGEMSFTIEYGKNKILYMSISELEHDQLIEDKRVKAEIIKIADYGQGQSPSTTLLETMDPHISIVFHQKSGKPNKALLERLKESWIDVYQLEQVGTTIIRLTLNDYEVIS</sequence>
<organism evidence="1 2">
    <name type="scientific">Paraliobacillus quinghaiensis</name>
    <dbReference type="NCBI Taxonomy" id="470815"/>
    <lineage>
        <taxon>Bacteria</taxon>
        <taxon>Bacillati</taxon>
        <taxon>Bacillota</taxon>
        <taxon>Bacilli</taxon>
        <taxon>Bacillales</taxon>
        <taxon>Bacillaceae</taxon>
        <taxon>Paraliobacillus</taxon>
    </lineage>
</organism>
<dbReference type="Gene3D" id="3.60.15.10">
    <property type="entry name" value="Ribonuclease Z/Hydroxyacylglutathione hydrolase-like"/>
    <property type="match status" value="1"/>
</dbReference>
<accession>A0A917TGZ4</accession>
<dbReference type="AlphaFoldDB" id="A0A917TGZ4"/>
<dbReference type="SUPFAM" id="SSF56281">
    <property type="entry name" value="Metallo-hydrolase/oxidoreductase"/>
    <property type="match status" value="1"/>
</dbReference>
<proteinExistence type="predicted"/>
<reference evidence="1" key="1">
    <citation type="journal article" date="2014" name="Int. J. Syst. Evol. Microbiol.">
        <title>Complete genome sequence of Corynebacterium casei LMG S-19264T (=DSM 44701T), isolated from a smear-ripened cheese.</title>
        <authorList>
            <consortium name="US DOE Joint Genome Institute (JGI-PGF)"/>
            <person name="Walter F."/>
            <person name="Albersmeier A."/>
            <person name="Kalinowski J."/>
            <person name="Ruckert C."/>
        </authorList>
    </citation>
    <scope>NUCLEOTIDE SEQUENCE</scope>
    <source>
        <strain evidence="1">CGMCC 1.6333</strain>
    </source>
</reference>
<name>A0A917TGZ4_9BACI</name>
<dbReference type="RefSeq" id="WP_117152181.1">
    <property type="nucleotide sequence ID" value="NZ_BMLG01000001.1"/>
</dbReference>
<dbReference type="OrthoDB" id="2696637at2"/>
<dbReference type="PANTHER" id="PTHR30619">
    <property type="entry name" value="DNA INTERNALIZATION/COMPETENCE PROTEIN COMEC/REC2"/>
    <property type="match status" value="1"/>
</dbReference>
<gene>
    <name evidence="1" type="ORF">GCM10011351_06130</name>
</gene>
<reference evidence="1" key="2">
    <citation type="submission" date="2020-09" db="EMBL/GenBank/DDBJ databases">
        <authorList>
            <person name="Sun Q."/>
            <person name="Zhou Y."/>
        </authorList>
    </citation>
    <scope>NUCLEOTIDE SEQUENCE</scope>
    <source>
        <strain evidence="1">CGMCC 1.6333</strain>
    </source>
</reference>
<dbReference type="InterPro" id="IPR052159">
    <property type="entry name" value="Competence_DNA_uptake"/>
</dbReference>
<keyword evidence="2" id="KW-1185">Reference proteome</keyword>
<dbReference type="InterPro" id="IPR036866">
    <property type="entry name" value="RibonucZ/Hydroxyglut_hydro"/>
</dbReference>
<evidence type="ECO:0000313" key="1">
    <source>
        <dbReference type="EMBL" id="GGM23057.1"/>
    </source>
</evidence>
<protein>
    <recommendedName>
        <fullName evidence="3">Hydrolase</fullName>
    </recommendedName>
</protein>
<dbReference type="EMBL" id="BMLG01000001">
    <property type="protein sequence ID" value="GGM23057.1"/>
    <property type="molecule type" value="Genomic_DNA"/>
</dbReference>
<dbReference type="PANTHER" id="PTHR30619:SF1">
    <property type="entry name" value="RECOMBINATION PROTEIN 2"/>
    <property type="match status" value="1"/>
</dbReference>
<dbReference type="Proteomes" id="UP000618460">
    <property type="component" value="Unassembled WGS sequence"/>
</dbReference>
<evidence type="ECO:0000313" key="2">
    <source>
        <dbReference type="Proteomes" id="UP000618460"/>
    </source>
</evidence>
<comment type="caution">
    <text evidence="1">The sequence shown here is derived from an EMBL/GenBank/DDBJ whole genome shotgun (WGS) entry which is preliminary data.</text>
</comment>
<evidence type="ECO:0008006" key="3">
    <source>
        <dbReference type="Google" id="ProtNLM"/>
    </source>
</evidence>